<accession>A0A1I4UJ08</accession>
<gene>
    <name evidence="4" type="ORF">SAMN05216207_1004129</name>
</gene>
<evidence type="ECO:0000313" key="5">
    <source>
        <dbReference type="Proteomes" id="UP000199614"/>
    </source>
</evidence>
<dbReference type="STRING" id="260086.SAMN05216207_1004129"/>
<evidence type="ECO:0000256" key="2">
    <source>
        <dbReference type="PROSITE-ProRule" id="PRU00703"/>
    </source>
</evidence>
<sequence>MKVSDILRIKGDAVHTVLSWNTVEEAATRLAGPPPIGALVVSDDGFRERVDGIVSERDIVRRLATDGVGLMKLTVADVMTRHVITCTPDESIAEVMAKMNRWRHRHLPVVDEGRLCGMISIGDVVKQRLAEMSTEAGVLRDIYLASH</sequence>
<dbReference type="RefSeq" id="WP_093338474.1">
    <property type="nucleotide sequence ID" value="NZ_FOUY01000004.1"/>
</dbReference>
<dbReference type="InterPro" id="IPR046342">
    <property type="entry name" value="CBS_dom_sf"/>
</dbReference>
<keyword evidence="5" id="KW-1185">Reference proteome</keyword>
<dbReference type="SUPFAM" id="SSF54631">
    <property type="entry name" value="CBS-domain pair"/>
    <property type="match status" value="1"/>
</dbReference>
<organism evidence="4 5">
    <name type="scientific">Pseudonocardia ammonioxydans</name>
    <dbReference type="NCBI Taxonomy" id="260086"/>
    <lineage>
        <taxon>Bacteria</taxon>
        <taxon>Bacillati</taxon>
        <taxon>Actinomycetota</taxon>
        <taxon>Actinomycetes</taxon>
        <taxon>Pseudonocardiales</taxon>
        <taxon>Pseudonocardiaceae</taxon>
        <taxon>Pseudonocardia</taxon>
    </lineage>
</organism>
<dbReference type="CDD" id="cd04623">
    <property type="entry name" value="CBS_pair_bac_euk"/>
    <property type="match status" value="1"/>
</dbReference>
<dbReference type="InterPro" id="IPR051257">
    <property type="entry name" value="Diverse_CBS-Domain"/>
</dbReference>
<name>A0A1I4UJ08_PSUAM</name>
<dbReference type="PROSITE" id="PS51371">
    <property type="entry name" value="CBS"/>
    <property type="match status" value="1"/>
</dbReference>
<evidence type="ECO:0000256" key="1">
    <source>
        <dbReference type="ARBA" id="ARBA00023122"/>
    </source>
</evidence>
<feature type="domain" description="CBS" evidence="3">
    <location>
        <begin position="79"/>
        <end position="134"/>
    </location>
</feature>
<dbReference type="InterPro" id="IPR000644">
    <property type="entry name" value="CBS_dom"/>
</dbReference>
<dbReference type="EMBL" id="FOUY01000004">
    <property type="protein sequence ID" value="SFM88992.1"/>
    <property type="molecule type" value="Genomic_DNA"/>
</dbReference>
<dbReference type="PANTHER" id="PTHR43080">
    <property type="entry name" value="CBS DOMAIN-CONTAINING PROTEIN CBSX3, MITOCHONDRIAL"/>
    <property type="match status" value="1"/>
</dbReference>
<evidence type="ECO:0000313" key="4">
    <source>
        <dbReference type="EMBL" id="SFM88992.1"/>
    </source>
</evidence>
<dbReference type="SMART" id="SM00116">
    <property type="entry name" value="CBS"/>
    <property type="match status" value="2"/>
</dbReference>
<dbReference type="OrthoDB" id="3672399at2"/>
<evidence type="ECO:0000259" key="3">
    <source>
        <dbReference type="PROSITE" id="PS51371"/>
    </source>
</evidence>
<dbReference type="InterPro" id="IPR044725">
    <property type="entry name" value="CBSX3_CBS_dom"/>
</dbReference>
<dbReference type="PANTHER" id="PTHR43080:SF2">
    <property type="entry name" value="CBS DOMAIN-CONTAINING PROTEIN"/>
    <property type="match status" value="1"/>
</dbReference>
<dbReference type="Pfam" id="PF00571">
    <property type="entry name" value="CBS"/>
    <property type="match status" value="2"/>
</dbReference>
<protein>
    <submittedName>
        <fullName evidence="4">CBS domain-containing protein</fullName>
    </submittedName>
</protein>
<proteinExistence type="predicted"/>
<reference evidence="4 5" key="1">
    <citation type="submission" date="2016-10" db="EMBL/GenBank/DDBJ databases">
        <authorList>
            <person name="de Groot N.N."/>
        </authorList>
    </citation>
    <scope>NUCLEOTIDE SEQUENCE [LARGE SCALE GENOMIC DNA]</scope>
    <source>
        <strain evidence="4 5">CGMCC 4.1877</strain>
    </source>
</reference>
<dbReference type="Gene3D" id="3.10.580.10">
    <property type="entry name" value="CBS-domain"/>
    <property type="match status" value="1"/>
</dbReference>
<dbReference type="AlphaFoldDB" id="A0A1I4UJ08"/>
<dbReference type="Proteomes" id="UP000199614">
    <property type="component" value="Unassembled WGS sequence"/>
</dbReference>
<keyword evidence="1 2" id="KW-0129">CBS domain</keyword>